<name>A0ABT0KSI3_9GAMM</name>
<feature type="domain" description="ABC3 transporter permease C-terminal" evidence="8">
    <location>
        <begin position="737"/>
        <end position="852"/>
    </location>
</feature>
<dbReference type="PANTHER" id="PTHR30489:SF0">
    <property type="entry name" value="LIPOPROTEIN-RELEASING SYSTEM TRANSMEMBRANE PROTEIN LOLE"/>
    <property type="match status" value="1"/>
</dbReference>
<feature type="transmembrane region" description="Helical" evidence="7">
    <location>
        <begin position="487"/>
        <end position="508"/>
    </location>
</feature>
<dbReference type="Proteomes" id="UP001202134">
    <property type="component" value="Unassembled WGS sequence"/>
</dbReference>
<dbReference type="RefSeq" id="WP_248956239.1">
    <property type="nucleotide sequence ID" value="NZ_JAKIKU010000008.1"/>
</dbReference>
<dbReference type="EMBL" id="JAKIKU010000008">
    <property type="protein sequence ID" value="MCL1046614.1"/>
    <property type="molecule type" value="Genomic_DNA"/>
</dbReference>
<keyword evidence="4 7" id="KW-0812">Transmembrane</keyword>
<evidence type="ECO:0000256" key="3">
    <source>
        <dbReference type="ARBA" id="ARBA00022475"/>
    </source>
</evidence>
<sequence length="865" mass="95836">MSSLAEIRLSLNVFLAHYKHAPLQAGAILLGIILAVTLLIGVKSTNENAVRSYSEATELLSQRASLLITPNPGERYLTEEVYFRLRQSGISNALAIVSGLAVDPEGRRWQVQGSDLFAAINLQTTQATVNESITNDENTRQQNNLVNSDIPIAKLLAAENILLMSQSLANKVAPNGEFYLQDPIDKQKPIKLEVIGLDDELGLGNAIVADISLAQRLLNQPQQLSYIALFDDPESLINQITQRNLLQQQANITEQDQGQALQELTRSFHLNLNAMSMLAFVVGLFIAYNGVRYSLMKRQKLLVQLLQLGIQKNHLMIALICELTLLVLIGSIIGFILGLQLSLWLQPMVAMTLEQLYGARLMPGSWQWQWLVQAMLLTLFAGLLACLPLYRQLTNQPLARISTKIGQVSHLIRTHRIQFTIAISSLACCAIAFPFAKQYQVSLGLMGVVIIAIPLLLPLTIYKISQWLARLCPAGIWHYMIAETKELIGPLSLAMMAMLLALTANISMNTLVGSFEVTLKTWLESRLHADLYMRPASDKILDINDFLDQNDKVTGIYNQWTINSTYQNMPIELVSRDLYSTKVTSSLKAQTNDLWSEFQSGNQILISEPIAIKYGLNLGDSFSIAPFTKALSITSQPITSQPISSQPNSLLPTIGGIFFDYGNPKGQVVIDQLFWQNIGLPKKPKSIAASYQGDVTELEQLLVDTKLIGTAQMYNQAKIKQQAIAMFKQTFSITMVLNSLTLIVAAIGLFSACLMLTQARQAPLAKLYALGLSKGQLRLMTFVQMQLIVLLTCLVALPTGAILGYLLINKVTLQAFGWSIAMLWDWHAYIRVVVIALTTSAVAIAIPLYWQTRKPLINSLQQEAL</sequence>
<feature type="transmembrane region" description="Helical" evidence="7">
    <location>
        <begin position="417"/>
        <end position="436"/>
    </location>
</feature>
<evidence type="ECO:0000259" key="8">
    <source>
        <dbReference type="Pfam" id="PF02687"/>
    </source>
</evidence>
<dbReference type="InterPro" id="IPR051447">
    <property type="entry name" value="Lipoprotein-release_system"/>
</dbReference>
<dbReference type="Pfam" id="PF02687">
    <property type="entry name" value="FtsX"/>
    <property type="match status" value="2"/>
</dbReference>
<organism evidence="9 10">
    <name type="scientific">Shewanella electrodiphila</name>
    <dbReference type="NCBI Taxonomy" id="934143"/>
    <lineage>
        <taxon>Bacteria</taxon>
        <taxon>Pseudomonadati</taxon>
        <taxon>Pseudomonadota</taxon>
        <taxon>Gammaproteobacteria</taxon>
        <taxon>Alteromonadales</taxon>
        <taxon>Shewanellaceae</taxon>
        <taxon>Shewanella</taxon>
    </lineage>
</organism>
<accession>A0ABT0KSI3</accession>
<comment type="caution">
    <text evidence="9">The sequence shown here is derived from an EMBL/GenBank/DDBJ whole genome shotgun (WGS) entry which is preliminary data.</text>
</comment>
<feature type="domain" description="ABC3 transporter permease C-terminal" evidence="8">
    <location>
        <begin position="274"/>
        <end position="397"/>
    </location>
</feature>
<comment type="similarity">
    <text evidence="2">Belongs to the ABC-4 integral membrane protein family. LolC/E subfamily.</text>
</comment>
<feature type="transmembrane region" description="Helical" evidence="7">
    <location>
        <begin position="315"/>
        <end position="339"/>
    </location>
</feature>
<keyword evidence="3" id="KW-1003">Cell membrane</keyword>
<reference evidence="9 10" key="1">
    <citation type="submission" date="2022-01" db="EMBL/GenBank/DDBJ databases">
        <title>Whole genome-based taxonomy of the Shewanellaceae.</title>
        <authorList>
            <person name="Martin-Rodriguez A.J."/>
        </authorList>
    </citation>
    <scope>NUCLEOTIDE SEQUENCE [LARGE SCALE GENOMIC DNA]</scope>
    <source>
        <strain evidence="9 10">DSM 24955</strain>
    </source>
</reference>
<evidence type="ECO:0000313" key="10">
    <source>
        <dbReference type="Proteomes" id="UP001202134"/>
    </source>
</evidence>
<dbReference type="PANTHER" id="PTHR30489">
    <property type="entry name" value="LIPOPROTEIN-RELEASING SYSTEM TRANSMEMBRANE PROTEIN LOLE"/>
    <property type="match status" value="1"/>
</dbReference>
<evidence type="ECO:0000256" key="5">
    <source>
        <dbReference type="ARBA" id="ARBA00022989"/>
    </source>
</evidence>
<feature type="transmembrane region" description="Helical" evidence="7">
    <location>
        <begin position="828"/>
        <end position="850"/>
    </location>
</feature>
<feature type="transmembrane region" description="Helical" evidence="7">
    <location>
        <begin position="787"/>
        <end position="808"/>
    </location>
</feature>
<keyword evidence="10" id="KW-1185">Reference proteome</keyword>
<gene>
    <name evidence="9" type="ORF">L2737_14975</name>
</gene>
<keyword evidence="6 7" id="KW-0472">Membrane</keyword>
<feature type="transmembrane region" description="Helical" evidence="7">
    <location>
        <begin position="735"/>
        <end position="756"/>
    </location>
</feature>
<feature type="transmembrane region" description="Helical" evidence="7">
    <location>
        <begin position="274"/>
        <end position="295"/>
    </location>
</feature>
<evidence type="ECO:0000256" key="7">
    <source>
        <dbReference type="SAM" id="Phobius"/>
    </source>
</evidence>
<protein>
    <submittedName>
        <fullName evidence="9">FtsX-like permease family protein</fullName>
    </submittedName>
</protein>
<feature type="transmembrane region" description="Helical" evidence="7">
    <location>
        <begin position="442"/>
        <end position="462"/>
    </location>
</feature>
<evidence type="ECO:0000256" key="2">
    <source>
        <dbReference type="ARBA" id="ARBA00005236"/>
    </source>
</evidence>
<feature type="transmembrane region" description="Helical" evidence="7">
    <location>
        <begin position="370"/>
        <end position="390"/>
    </location>
</feature>
<comment type="subcellular location">
    <subcellularLocation>
        <location evidence="1">Cell membrane</location>
        <topology evidence="1">Multi-pass membrane protein</topology>
    </subcellularLocation>
</comment>
<evidence type="ECO:0000256" key="6">
    <source>
        <dbReference type="ARBA" id="ARBA00023136"/>
    </source>
</evidence>
<evidence type="ECO:0000313" key="9">
    <source>
        <dbReference type="EMBL" id="MCL1046614.1"/>
    </source>
</evidence>
<dbReference type="InterPro" id="IPR003838">
    <property type="entry name" value="ABC3_permease_C"/>
</dbReference>
<feature type="transmembrane region" description="Helical" evidence="7">
    <location>
        <begin position="21"/>
        <end position="42"/>
    </location>
</feature>
<evidence type="ECO:0000256" key="1">
    <source>
        <dbReference type="ARBA" id="ARBA00004651"/>
    </source>
</evidence>
<proteinExistence type="inferred from homology"/>
<keyword evidence="5 7" id="KW-1133">Transmembrane helix</keyword>
<evidence type="ECO:0000256" key="4">
    <source>
        <dbReference type="ARBA" id="ARBA00022692"/>
    </source>
</evidence>